<dbReference type="Gene3D" id="1.10.287.950">
    <property type="entry name" value="Methyl-accepting chemotaxis protein"/>
    <property type="match status" value="1"/>
</dbReference>
<name>A0A8H2X0B4_9AGAM</name>
<reference evidence="2" key="1">
    <citation type="submission" date="2021-01" db="EMBL/GenBank/DDBJ databases">
        <authorList>
            <person name="Kaushik A."/>
        </authorList>
    </citation>
    <scope>NUCLEOTIDE SEQUENCE</scope>
    <source>
        <strain evidence="2">AG4-RS23</strain>
    </source>
</reference>
<evidence type="ECO:0000313" key="3">
    <source>
        <dbReference type="Proteomes" id="UP000663861"/>
    </source>
</evidence>
<evidence type="ECO:0000313" key="2">
    <source>
        <dbReference type="EMBL" id="CAE6413875.1"/>
    </source>
</evidence>
<evidence type="ECO:0000256" key="1">
    <source>
        <dbReference type="SAM" id="MobiDB-lite"/>
    </source>
</evidence>
<feature type="non-terminal residue" evidence="2">
    <location>
        <position position="1"/>
    </location>
</feature>
<sequence length="532" mass="59195">MVNHTDWYPPSQVCYPPELPPYLRNVYVLKPIVGLPTDADLIGIHDVIQAASKLSAVPGMHDPSLYMQLADHLFGAQMARYRSRYSLVVFQSNATYTPPTATLPAHISVTLEPVCGAPSDEQIVKVQEALRSYEQVSHIPALYDVHVNMELSQHLFDLQMGKSKPKARYMRRAGESSPSPRPQLIARPESPAATAEQGYHTVEETTTATNNAGSGANAPITLAPQFASDIDVRGVMEQSNQLAERLAGLLECSNELAKRSNQSTEQTGPMNERFNQVLEKLTRLTENTQPTSGMLDPHVERFTQLLERIDRMVKQCDRSAQQANQHAERSNQLFEQLSQPLQQSSQLTERLNQLIERSNQLLSGLSQPTQQPNQLEEHLNQLLKGLNQHLQRSNELSEKAVGSAELLNRLTRRSNLLAEQVGKPIERLEGVMKNINKVLVGIQHAIVRSYKGNTTHAVDCLVNEQGETPASSISSAIGGTTFDWLSKNKIDRSNLHVAMGGVPQDLIFPDIWLPEFLCFYGIWEGVCETDTS</sequence>
<feature type="compositionally biased region" description="Low complexity" evidence="1">
    <location>
        <begin position="332"/>
        <end position="341"/>
    </location>
</feature>
<dbReference type="AlphaFoldDB" id="A0A8H2X0B4"/>
<evidence type="ECO:0008006" key="4">
    <source>
        <dbReference type="Google" id="ProtNLM"/>
    </source>
</evidence>
<comment type="caution">
    <text evidence="2">The sequence shown here is derived from an EMBL/GenBank/DDBJ whole genome shotgun (WGS) entry which is preliminary data.</text>
</comment>
<dbReference type="SUPFAM" id="SSF58104">
    <property type="entry name" value="Methyl-accepting chemotaxis protein (MCP) signaling domain"/>
    <property type="match status" value="1"/>
</dbReference>
<gene>
    <name evidence="2" type="ORF">RDB_LOCUS4962</name>
</gene>
<proteinExistence type="predicted"/>
<protein>
    <recommendedName>
        <fullName evidence="4">Laminin domain protein</fullName>
    </recommendedName>
</protein>
<dbReference type="EMBL" id="CAJMWY010000062">
    <property type="protein sequence ID" value="CAE6413875.1"/>
    <property type="molecule type" value="Genomic_DNA"/>
</dbReference>
<dbReference type="Proteomes" id="UP000663861">
    <property type="component" value="Unassembled WGS sequence"/>
</dbReference>
<organism evidence="2 3">
    <name type="scientific">Rhizoctonia solani</name>
    <dbReference type="NCBI Taxonomy" id="456999"/>
    <lineage>
        <taxon>Eukaryota</taxon>
        <taxon>Fungi</taxon>
        <taxon>Dikarya</taxon>
        <taxon>Basidiomycota</taxon>
        <taxon>Agaricomycotina</taxon>
        <taxon>Agaricomycetes</taxon>
        <taxon>Cantharellales</taxon>
        <taxon>Ceratobasidiaceae</taxon>
        <taxon>Rhizoctonia</taxon>
    </lineage>
</organism>
<accession>A0A8H2X0B4</accession>
<feature type="region of interest" description="Disordered" evidence="1">
    <location>
        <begin position="317"/>
        <end position="341"/>
    </location>
</feature>
<feature type="region of interest" description="Disordered" evidence="1">
    <location>
        <begin position="172"/>
        <end position="199"/>
    </location>
</feature>